<dbReference type="AlphaFoldDB" id="A0A5N4CA71"/>
<accession>A0A5N4CA71</accession>
<evidence type="ECO:0000313" key="3">
    <source>
        <dbReference type="Proteomes" id="UP000299084"/>
    </source>
</evidence>
<evidence type="ECO:0000256" key="1">
    <source>
        <dbReference type="SAM" id="MobiDB-lite"/>
    </source>
</evidence>
<comment type="caution">
    <text evidence="2">The sequence shown here is derived from an EMBL/GenBank/DDBJ whole genome shotgun (WGS) entry which is preliminary data.</text>
</comment>
<reference evidence="2 3" key="1">
    <citation type="journal article" date="2019" name="Mol. Ecol. Resour.">
        <title>Improving Illumina assemblies with Hi-C and long reads: an example with the North African dromedary.</title>
        <authorList>
            <person name="Elbers J.P."/>
            <person name="Rogers M.F."/>
            <person name="Perelman P.L."/>
            <person name="Proskuryakova A.A."/>
            <person name="Serdyukova N.A."/>
            <person name="Johnson W.E."/>
            <person name="Horin P."/>
            <person name="Corander J."/>
            <person name="Murphy D."/>
            <person name="Burger P.A."/>
        </authorList>
    </citation>
    <scope>NUCLEOTIDE SEQUENCE [LARGE SCALE GENOMIC DNA]</scope>
    <source>
        <strain evidence="2">Drom800</strain>
        <tissue evidence="2">Blood</tissue>
    </source>
</reference>
<feature type="region of interest" description="Disordered" evidence="1">
    <location>
        <begin position="76"/>
        <end position="102"/>
    </location>
</feature>
<gene>
    <name evidence="2" type="ORF">Cadr_000028090</name>
</gene>
<keyword evidence="3" id="KW-1185">Reference proteome</keyword>
<organism evidence="2 3">
    <name type="scientific">Camelus dromedarius</name>
    <name type="common">Dromedary</name>
    <name type="synonym">Arabian camel</name>
    <dbReference type="NCBI Taxonomy" id="9838"/>
    <lineage>
        <taxon>Eukaryota</taxon>
        <taxon>Metazoa</taxon>
        <taxon>Chordata</taxon>
        <taxon>Craniata</taxon>
        <taxon>Vertebrata</taxon>
        <taxon>Euteleostomi</taxon>
        <taxon>Mammalia</taxon>
        <taxon>Eutheria</taxon>
        <taxon>Laurasiatheria</taxon>
        <taxon>Artiodactyla</taxon>
        <taxon>Tylopoda</taxon>
        <taxon>Camelidae</taxon>
        <taxon>Camelus</taxon>
    </lineage>
</organism>
<proteinExistence type="predicted"/>
<dbReference type="EMBL" id="JWIN03000032">
    <property type="protein sequence ID" value="KAB1255798.1"/>
    <property type="molecule type" value="Genomic_DNA"/>
</dbReference>
<name>A0A5N4CA71_CAMDR</name>
<protein>
    <submittedName>
        <fullName evidence="2">Uncharacterized protein</fullName>
    </submittedName>
</protein>
<dbReference type="Proteomes" id="UP000299084">
    <property type="component" value="Unassembled WGS sequence"/>
</dbReference>
<evidence type="ECO:0000313" key="2">
    <source>
        <dbReference type="EMBL" id="KAB1255798.1"/>
    </source>
</evidence>
<sequence length="123" mass="13223">MGPGAAGAGTGPCGQSCEREVRRVSRVGNQRVHRSCYKTQLFIQTYLLSMLPLTMRLGGLHQAHYPALRRSVPLPGCTPGSAGEGRTPDLHTHLPPSIAQGTITTSQPVRQDALPLNFLPLSR</sequence>